<dbReference type="InterPro" id="IPR057087">
    <property type="entry name" value="Gp12-like"/>
</dbReference>
<organism evidence="2 3">
    <name type="scientific">Alcaligenes xylosoxydans xylosoxydans</name>
    <name type="common">Achromobacter xylosoxidans</name>
    <dbReference type="NCBI Taxonomy" id="85698"/>
    <lineage>
        <taxon>Bacteria</taxon>
        <taxon>Pseudomonadati</taxon>
        <taxon>Pseudomonadota</taxon>
        <taxon>Betaproteobacteria</taxon>
        <taxon>Burkholderiales</taxon>
        <taxon>Alcaligenaceae</taxon>
        <taxon>Achromobacter</taxon>
    </lineage>
</organism>
<accession>A0A0M7FFI1</accession>
<dbReference type="EMBL" id="JAPZVI010000001">
    <property type="protein sequence ID" value="MCZ8399963.1"/>
    <property type="molecule type" value="Genomic_DNA"/>
</dbReference>
<comment type="caution">
    <text evidence="2">The sequence shown here is derived from an EMBL/GenBank/DDBJ whole genome shotgun (WGS) entry which is preliminary data.</text>
</comment>
<protein>
    <recommendedName>
        <fullName evidence="1">Phage neck terminator protein gp12-like domain-containing protein</fullName>
    </recommendedName>
</protein>
<dbReference type="eggNOG" id="ENOG50304ZA">
    <property type="taxonomic scope" value="Bacteria"/>
</dbReference>
<accession>A0A0D6GY24</accession>
<dbReference type="GeneID" id="75275584"/>
<dbReference type="AlphaFoldDB" id="A0A0D6GY24"/>
<name>A0A0D6GY24_ALCXX</name>
<proteinExistence type="predicted"/>
<evidence type="ECO:0000259" key="1">
    <source>
        <dbReference type="Pfam" id="PF23961"/>
    </source>
</evidence>
<dbReference type="KEGG" id="axx:ERS451415_01810"/>
<dbReference type="Proteomes" id="UP001141992">
    <property type="component" value="Unassembled WGS sequence"/>
</dbReference>
<evidence type="ECO:0000313" key="3">
    <source>
        <dbReference type="Proteomes" id="UP001141992"/>
    </source>
</evidence>
<dbReference type="Pfam" id="PF23961">
    <property type="entry name" value="Phage_tail_terminator_9"/>
    <property type="match status" value="1"/>
</dbReference>
<evidence type="ECO:0000313" key="2">
    <source>
        <dbReference type="EMBL" id="MCZ8399963.1"/>
    </source>
</evidence>
<sequence>MANSSATGGYLAPIAISPPLEDAELEALFLGFIAGVSGLPPNMVRTHWPAAGVEPPAQSDTWCLMDIRAQTADAGPVVAHDPAGEGSDSYVRHEDIEVLCSMFGPNALRHAALLRDGAAVPQNREPLLAQGMAVGGAGPILARHELVNQQWIRQFDMTLHFKRRVTRIYPVLNLLSAQVTTHAASLSPTDHINHLAD</sequence>
<feature type="domain" description="Phage neck terminator protein gp12-like" evidence="1">
    <location>
        <begin position="24"/>
        <end position="180"/>
    </location>
</feature>
<reference evidence="2" key="1">
    <citation type="submission" date="2022-12" db="EMBL/GenBank/DDBJ databases">
        <authorList>
            <person name="Voronina O.L."/>
            <person name="Kunda M.S."/>
            <person name="Ryzhova N."/>
            <person name="Aksenova E.I."/>
        </authorList>
    </citation>
    <scope>NUCLEOTIDE SEQUENCE</scope>
    <source>
        <strain evidence="2">SCCH136:Ach223948</strain>
    </source>
</reference>
<dbReference type="RefSeq" id="WP_006388468.1">
    <property type="nucleotide sequence ID" value="NZ_CABIYZ010000001.1"/>
</dbReference>
<gene>
    <name evidence="2" type="ORF">O9570_00785</name>
</gene>